<dbReference type="AlphaFoldDB" id="A0AAV3Y5K1"/>
<gene>
    <name evidence="1" type="ORF">PoB_000421800</name>
</gene>
<organism evidence="1 2">
    <name type="scientific">Plakobranchus ocellatus</name>
    <dbReference type="NCBI Taxonomy" id="259542"/>
    <lineage>
        <taxon>Eukaryota</taxon>
        <taxon>Metazoa</taxon>
        <taxon>Spiralia</taxon>
        <taxon>Lophotrochozoa</taxon>
        <taxon>Mollusca</taxon>
        <taxon>Gastropoda</taxon>
        <taxon>Heterobranchia</taxon>
        <taxon>Euthyneura</taxon>
        <taxon>Panpulmonata</taxon>
        <taxon>Sacoglossa</taxon>
        <taxon>Placobranchoidea</taxon>
        <taxon>Plakobranchidae</taxon>
        <taxon>Plakobranchus</taxon>
    </lineage>
</organism>
<evidence type="ECO:0000313" key="1">
    <source>
        <dbReference type="EMBL" id="GFN77712.1"/>
    </source>
</evidence>
<comment type="caution">
    <text evidence="1">The sequence shown here is derived from an EMBL/GenBank/DDBJ whole genome shotgun (WGS) entry which is preliminary data.</text>
</comment>
<name>A0AAV3Y5K1_9GAST</name>
<dbReference type="EMBL" id="BLXT01000501">
    <property type="protein sequence ID" value="GFN77712.1"/>
    <property type="molecule type" value="Genomic_DNA"/>
</dbReference>
<dbReference type="Proteomes" id="UP000735302">
    <property type="component" value="Unassembled WGS sequence"/>
</dbReference>
<accession>A0AAV3Y5K1</accession>
<sequence length="91" mass="10466">MNAILHCVGIPNSQVPWHPSINNQVAPTASLYTYRVTFFILVPRTTAGKVSSRHTLRTRREFNDKRKSRDAMMDGLVTRYITLGDYKPCRK</sequence>
<reference evidence="1 2" key="1">
    <citation type="journal article" date="2021" name="Elife">
        <title>Chloroplast acquisition without the gene transfer in kleptoplastic sea slugs, Plakobranchus ocellatus.</title>
        <authorList>
            <person name="Maeda T."/>
            <person name="Takahashi S."/>
            <person name="Yoshida T."/>
            <person name="Shimamura S."/>
            <person name="Takaki Y."/>
            <person name="Nagai Y."/>
            <person name="Toyoda A."/>
            <person name="Suzuki Y."/>
            <person name="Arimoto A."/>
            <person name="Ishii H."/>
            <person name="Satoh N."/>
            <person name="Nishiyama T."/>
            <person name="Hasebe M."/>
            <person name="Maruyama T."/>
            <person name="Minagawa J."/>
            <person name="Obokata J."/>
            <person name="Shigenobu S."/>
        </authorList>
    </citation>
    <scope>NUCLEOTIDE SEQUENCE [LARGE SCALE GENOMIC DNA]</scope>
</reference>
<protein>
    <submittedName>
        <fullName evidence="1">Uncharacterized protein</fullName>
    </submittedName>
</protein>
<keyword evidence="2" id="KW-1185">Reference proteome</keyword>
<evidence type="ECO:0000313" key="2">
    <source>
        <dbReference type="Proteomes" id="UP000735302"/>
    </source>
</evidence>
<proteinExistence type="predicted"/>